<dbReference type="AlphaFoldDB" id="Q0UMK7"/>
<evidence type="ECO:0000313" key="1">
    <source>
        <dbReference type="EMBL" id="EAT85658.1"/>
    </source>
</evidence>
<dbReference type="RefSeq" id="XP_001797364.1">
    <property type="nucleotide sequence ID" value="XM_001797312.1"/>
</dbReference>
<gene>
    <name evidence="1" type="ORF">SNOG_07007</name>
</gene>
<accession>Q0UMK7</accession>
<dbReference type="HOGENOM" id="CLU_2740874_0_0_1"/>
<protein>
    <submittedName>
        <fullName evidence="1">Uncharacterized protein</fullName>
    </submittedName>
</protein>
<name>Q0UMK7_PHANO</name>
<dbReference type="KEGG" id="pno:SNOG_07007"/>
<reference evidence="2" key="1">
    <citation type="journal article" date="2007" name="Plant Cell">
        <title>Dothideomycete-plant interactions illuminated by genome sequencing and EST analysis of the wheat pathogen Stagonospora nodorum.</title>
        <authorList>
            <person name="Hane J.K."/>
            <person name="Lowe R.G."/>
            <person name="Solomon P.S."/>
            <person name="Tan K.C."/>
            <person name="Schoch C.L."/>
            <person name="Spatafora J.W."/>
            <person name="Crous P.W."/>
            <person name="Kodira C."/>
            <person name="Birren B.W."/>
            <person name="Galagan J.E."/>
            <person name="Torriani S.F."/>
            <person name="McDonald B.A."/>
            <person name="Oliver R.P."/>
        </authorList>
    </citation>
    <scope>NUCLEOTIDE SEQUENCE [LARGE SCALE GENOMIC DNA]</scope>
    <source>
        <strain evidence="2">SN15 / ATCC MYA-4574 / FGSC 10173</strain>
    </source>
</reference>
<dbReference type="EMBL" id="CH445334">
    <property type="protein sequence ID" value="EAT85658.1"/>
    <property type="molecule type" value="Genomic_DNA"/>
</dbReference>
<dbReference type="GeneID" id="5974254"/>
<proteinExistence type="predicted"/>
<dbReference type="Proteomes" id="UP000001055">
    <property type="component" value="Unassembled WGS sequence"/>
</dbReference>
<evidence type="ECO:0000313" key="2">
    <source>
        <dbReference type="Proteomes" id="UP000001055"/>
    </source>
</evidence>
<sequence length="71" mass="7549">MVPVSLVNADPCLLDIATGQTGVTSATAATAAISTTRHIDRVHMMVMRLNNAIDDYIIVISMHSLGTPVQK</sequence>
<organism evidence="1 2">
    <name type="scientific">Phaeosphaeria nodorum (strain SN15 / ATCC MYA-4574 / FGSC 10173)</name>
    <name type="common">Glume blotch fungus</name>
    <name type="synonym">Parastagonospora nodorum</name>
    <dbReference type="NCBI Taxonomy" id="321614"/>
    <lineage>
        <taxon>Eukaryota</taxon>
        <taxon>Fungi</taxon>
        <taxon>Dikarya</taxon>
        <taxon>Ascomycota</taxon>
        <taxon>Pezizomycotina</taxon>
        <taxon>Dothideomycetes</taxon>
        <taxon>Pleosporomycetidae</taxon>
        <taxon>Pleosporales</taxon>
        <taxon>Pleosporineae</taxon>
        <taxon>Phaeosphaeriaceae</taxon>
        <taxon>Parastagonospora</taxon>
    </lineage>
</organism>
<dbReference type="InParanoid" id="Q0UMK7"/>